<dbReference type="STRING" id="688.A6E04_17830"/>
<keyword evidence="2" id="KW-1133">Transmembrane helix</keyword>
<gene>
    <name evidence="3" type="ORF">A6E04_17830</name>
</gene>
<feature type="compositionally biased region" description="Low complexity" evidence="1">
    <location>
        <begin position="7"/>
        <end position="24"/>
    </location>
</feature>
<protein>
    <recommendedName>
        <fullName evidence="5">Chemotaxis protein</fullName>
    </recommendedName>
</protein>
<name>A0A1B9NUY9_ALILO</name>
<evidence type="ECO:0000256" key="1">
    <source>
        <dbReference type="SAM" id="MobiDB-lite"/>
    </source>
</evidence>
<evidence type="ECO:0000313" key="4">
    <source>
        <dbReference type="Proteomes" id="UP000093523"/>
    </source>
</evidence>
<evidence type="ECO:0000313" key="3">
    <source>
        <dbReference type="EMBL" id="OCH17864.1"/>
    </source>
</evidence>
<proteinExistence type="predicted"/>
<feature type="region of interest" description="Disordered" evidence="1">
    <location>
        <begin position="1"/>
        <end position="29"/>
    </location>
</feature>
<dbReference type="EMBL" id="MAJU01000026">
    <property type="protein sequence ID" value="OCH17864.1"/>
    <property type="molecule type" value="Genomic_DNA"/>
</dbReference>
<comment type="caution">
    <text evidence="3">The sequence shown here is derived from an EMBL/GenBank/DDBJ whole genome shotgun (WGS) entry which is preliminary data.</text>
</comment>
<dbReference type="AlphaFoldDB" id="A0A1B9NUY9"/>
<evidence type="ECO:0000256" key="2">
    <source>
        <dbReference type="SAM" id="Phobius"/>
    </source>
</evidence>
<dbReference type="Proteomes" id="UP000093523">
    <property type="component" value="Unassembled WGS sequence"/>
</dbReference>
<accession>A0A1B9NUY9</accession>
<feature type="transmembrane region" description="Helical" evidence="2">
    <location>
        <begin position="108"/>
        <end position="126"/>
    </location>
</feature>
<organism evidence="3 4">
    <name type="scientific">Aliivibrio logei</name>
    <name type="common">Vibrio logei</name>
    <dbReference type="NCBI Taxonomy" id="688"/>
    <lineage>
        <taxon>Bacteria</taxon>
        <taxon>Pseudomonadati</taxon>
        <taxon>Pseudomonadota</taxon>
        <taxon>Gammaproteobacteria</taxon>
        <taxon>Vibrionales</taxon>
        <taxon>Vibrionaceae</taxon>
        <taxon>Aliivibrio</taxon>
    </lineage>
</organism>
<dbReference type="RefSeq" id="WP_065612001.1">
    <property type="nucleotide sequence ID" value="NZ_CAWMPN010000026.1"/>
</dbReference>
<keyword evidence="2" id="KW-0472">Membrane</keyword>
<evidence type="ECO:0008006" key="5">
    <source>
        <dbReference type="Google" id="ProtNLM"/>
    </source>
</evidence>
<reference evidence="3 4" key="1">
    <citation type="submission" date="2016-06" db="EMBL/GenBank/DDBJ databases">
        <authorList>
            <person name="Kjaerup R.B."/>
            <person name="Dalgaard T.S."/>
            <person name="Juul-Madsen H.R."/>
        </authorList>
    </citation>
    <scope>NUCLEOTIDE SEQUENCE [LARGE SCALE GENOMIC DNA]</scope>
    <source>
        <strain evidence="3 4">1S159</strain>
    </source>
</reference>
<sequence>MGGKTQSDTANSTTTNTSNESNSVGVGGDNSGILLSGNKGDIELIQTDHGAIENAFEFGDTALNEAFGFGSDALNALNESNEAALSFANSVNASKNTEGASDIMNSKFLVIGAVGVVLVLILLLVMGRR</sequence>
<keyword evidence="2" id="KW-0812">Transmembrane</keyword>